<protein>
    <submittedName>
        <fullName evidence="1">Uncharacterized protein</fullName>
    </submittedName>
</protein>
<gene>
    <name evidence="1" type="ORF">OCBIM_22034121mg</name>
</gene>
<dbReference type="OrthoDB" id="109543at2759"/>
<name>A0A0L8GH39_OCTBM</name>
<accession>A0A0L8GH39</accession>
<evidence type="ECO:0000313" key="1">
    <source>
        <dbReference type="EMBL" id="KOF75865.1"/>
    </source>
</evidence>
<reference evidence="1" key="1">
    <citation type="submission" date="2015-07" db="EMBL/GenBank/DDBJ databases">
        <title>MeaNS - Measles Nucleotide Surveillance Program.</title>
        <authorList>
            <person name="Tran T."/>
            <person name="Druce J."/>
        </authorList>
    </citation>
    <scope>NUCLEOTIDE SEQUENCE</scope>
    <source>
        <strain evidence="1">UCB-OBI-ISO-001</strain>
        <tissue evidence="1">Gonad</tissue>
    </source>
</reference>
<proteinExistence type="predicted"/>
<sequence length="88" mass="10191">MACLATLKRDIKLLEAAFPKAHERFQIRSASVDELACRFVVSEGEYYDIHANITVSKQTSIYLPIYPSVYHIYTKTVWPFIDVFIFLS</sequence>
<dbReference type="STRING" id="37653.A0A0L8GH39"/>
<organism evidence="1">
    <name type="scientific">Octopus bimaculoides</name>
    <name type="common">California two-spotted octopus</name>
    <dbReference type="NCBI Taxonomy" id="37653"/>
    <lineage>
        <taxon>Eukaryota</taxon>
        <taxon>Metazoa</taxon>
        <taxon>Spiralia</taxon>
        <taxon>Lophotrochozoa</taxon>
        <taxon>Mollusca</taxon>
        <taxon>Cephalopoda</taxon>
        <taxon>Coleoidea</taxon>
        <taxon>Octopodiformes</taxon>
        <taxon>Octopoda</taxon>
        <taxon>Incirrata</taxon>
        <taxon>Octopodidae</taxon>
        <taxon>Octopus</taxon>
    </lineage>
</organism>
<dbReference type="EMBL" id="KQ421984">
    <property type="protein sequence ID" value="KOF75865.1"/>
    <property type="molecule type" value="Genomic_DNA"/>
</dbReference>
<dbReference type="AlphaFoldDB" id="A0A0L8GH39"/>